<keyword evidence="18" id="KW-0460">Magnesium</keyword>
<evidence type="ECO:0000313" key="23">
    <source>
        <dbReference type="EMBL" id="MCD5312918.1"/>
    </source>
</evidence>
<dbReference type="AlphaFoldDB" id="A0A9X1NGY3"/>
<dbReference type="PRINTS" id="PR01736">
    <property type="entry name" value="PHPHTRNFRASE"/>
</dbReference>
<dbReference type="InterPro" id="IPR040442">
    <property type="entry name" value="Pyrv_kinase-like_dom_sf"/>
</dbReference>
<dbReference type="GO" id="GO:0046872">
    <property type="term" value="F:metal ion binding"/>
    <property type="evidence" value="ECO:0007669"/>
    <property type="project" value="UniProtKB-KW"/>
</dbReference>
<dbReference type="GO" id="GO:0008965">
    <property type="term" value="F:phosphoenolpyruvate-protein phosphotransferase activity"/>
    <property type="evidence" value="ECO:0007669"/>
    <property type="project" value="UniProtKB-EC"/>
</dbReference>
<dbReference type="Pfam" id="PF05524">
    <property type="entry name" value="PEP-utilisers_N"/>
    <property type="match status" value="1"/>
</dbReference>
<evidence type="ECO:0000259" key="21">
    <source>
        <dbReference type="PROSITE" id="PS51096"/>
    </source>
</evidence>
<dbReference type="SUPFAM" id="SSF55594">
    <property type="entry name" value="HPr-like"/>
    <property type="match status" value="1"/>
</dbReference>
<dbReference type="Gene3D" id="3.40.50.510">
    <property type="entry name" value="Phosphotransferase system, mannose-type IIA component"/>
    <property type="match status" value="1"/>
</dbReference>
<reference evidence="23" key="1">
    <citation type="submission" date="2021-11" db="EMBL/GenBank/DDBJ databases">
        <title>Streptomyces corallinus and Kineosporia corallina sp. nov., two new coral-derived marine actinobacteria.</title>
        <authorList>
            <person name="Buangrab K."/>
            <person name="Sutthacheep M."/>
            <person name="Yeemin T."/>
            <person name="Harunari E."/>
            <person name="Igarashi Y."/>
            <person name="Sripreechasak P."/>
            <person name="Kanchanasin P."/>
            <person name="Tanasupawat S."/>
            <person name="Phongsopitanun W."/>
        </authorList>
    </citation>
    <scope>NUCLEOTIDE SEQUENCE</scope>
    <source>
        <strain evidence="23">JCM 31032</strain>
    </source>
</reference>
<dbReference type="EC" id="2.7.1.121" evidence="8"/>
<dbReference type="NCBIfam" id="TIGR02364">
    <property type="entry name" value="dha_pts"/>
    <property type="match status" value="1"/>
</dbReference>
<dbReference type="GO" id="GO:0016020">
    <property type="term" value="C:membrane"/>
    <property type="evidence" value="ECO:0007669"/>
    <property type="project" value="InterPro"/>
</dbReference>
<comment type="caution">
    <text evidence="23">The sequence shown here is derived from an EMBL/GenBank/DDBJ whole genome shotgun (WGS) entry which is preliminary data.</text>
</comment>
<comment type="subcellular location">
    <subcellularLocation>
        <location evidence="6">Cytoplasm</location>
    </subcellularLocation>
</comment>
<dbReference type="Pfam" id="PF03610">
    <property type="entry name" value="EIIA-man"/>
    <property type="match status" value="1"/>
</dbReference>
<accession>A0A9X1NGY3</accession>
<evidence type="ECO:0000256" key="15">
    <source>
        <dbReference type="ARBA" id="ARBA00022683"/>
    </source>
</evidence>
<dbReference type="SUPFAM" id="SSF51621">
    <property type="entry name" value="Phosphoenolpyruvate/pyruvate domain"/>
    <property type="match status" value="1"/>
</dbReference>
<gene>
    <name evidence="23" type="primary">ptsP</name>
    <name evidence="23" type="ORF">LR394_18585</name>
</gene>
<evidence type="ECO:0000256" key="6">
    <source>
        <dbReference type="ARBA" id="ARBA00004496"/>
    </source>
</evidence>
<dbReference type="GO" id="GO:0009401">
    <property type="term" value="P:phosphoenolpyruvate-dependent sugar phosphotransferase system"/>
    <property type="evidence" value="ECO:0007669"/>
    <property type="project" value="UniProtKB-KW"/>
</dbReference>
<keyword evidence="12" id="KW-0963">Cytoplasm</keyword>
<dbReference type="SUPFAM" id="SSF53062">
    <property type="entry name" value="PTS system fructose IIA component-like"/>
    <property type="match status" value="1"/>
</dbReference>
<dbReference type="InterPro" id="IPR000032">
    <property type="entry name" value="HPr-like"/>
</dbReference>
<evidence type="ECO:0000256" key="8">
    <source>
        <dbReference type="ARBA" id="ARBA00012095"/>
    </source>
</evidence>
<evidence type="ECO:0000313" key="24">
    <source>
        <dbReference type="Proteomes" id="UP001138997"/>
    </source>
</evidence>
<keyword evidence="17" id="KW-0418">Kinase</keyword>
<dbReference type="InterPro" id="IPR012844">
    <property type="entry name" value="DhaM_N"/>
</dbReference>
<keyword evidence="24" id="KW-1185">Reference proteome</keyword>
<evidence type="ECO:0000256" key="14">
    <source>
        <dbReference type="ARBA" id="ARBA00022679"/>
    </source>
</evidence>
<dbReference type="InterPro" id="IPR036662">
    <property type="entry name" value="PTS_EIIA_man-typ_sf"/>
</dbReference>
<dbReference type="GO" id="GO:0047324">
    <property type="term" value="F:phosphoenolpyruvate-glycerone phosphotransferase activity"/>
    <property type="evidence" value="ECO:0007669"/>
    <property type="project" value="UniProtKB-EC"/>
</dbReference>
<evidence type="ECO:0000256" key="4">
    <source>
        <dbReference type="ARBA" id="ARBA00002788"/>
    </source>
</evidence>
<dbReference type="PROSITE" id="PS00742">
    <property type="entry name" value="PEP_ENZYMES_2"/>
    <property type="match status" value="1"/>
</dbReference>
<dbReference type="Pfam" id="PF00381">
    <property type="entry name" value="PTS-HPr"/>
    <property type="match status" value="1"/>
</dbReference>
<dbReference type="Gene3D" id="3.30.1340.10">
    <property type="entry name" value="HPr-like"/>
    <property type="match status" value="1"/>
</dbReference>
<evidence type="ECO:0000256" key="1">
    <source>
        <dbReference type="ARBA" id="ARBA00000683"/>
    </source>
</evidence>
<evidence type="ECO:0000256" key="3">
    <source>
        <dbReference type="ARBA" id="ARBA00001946"/>
    </source>
</evidence>
<comment type="function">
    <text evidence="5">General (non sugar-specific) component of the phosphoenolpyruvate-dependent sugar phosphotransferase system (sugar PTS). This major carbohydrate active-transport system catalyzes the phosphorylation of incoming sugar substrates concomitantly with their translocation across the cell membrane. The phosphoryl group from phosphoenolpyruvate (PEP) is transferred to the phosphoryl carrier protein HPr by enzyme I. Phospho-HPr then transfers it to the PTS EIIA domain.</text>
</comment>
<feature type="region of interest" description="Disordered" evidence="20">
    <location>
        <begin position="239"/>
        <end position="262"/>
    </location>
</feature>
<evidence type="ECO:0000256" key="18">
    <source>
        <dbReference type="ARBA" id="ARBA00022842"/>
    </source>
</evidence>
<evidence type="ECO:0000256" key="5">
    <source>
        <dbReference type="ARBA" id="ARBA00003681"/>
    </source>
</evidence>
<feature type="domain" description="PTS EIIA type-4" evidence="21">
    <location>
        <begin position="1"/>
        <end position="140"/>
    </location>
</feature>
<dbReference type="InterPro" id="IPR035895">
    <property type="entry name" value="HPr-like_sf"/>
</dbReference>
<dbReference type="InterPro" id="IPR015813">
    <property type="entry name" value="Pyrv/PenolPyrv_kinase-like_dom"/>
</dbReference>
<dbReference type="EMBL" id="JAJOMB010000009">
    <property type="protein sequence ID" value="MCD5312918.1"/>
    <property type="molecule type" value="Genomic_DNA"/>
</dbReference>
<evidence type="ECO:0000256" key="9">
    <source>
        <dbReference type="ARBA" id="ARBA00012232"/>
    </source>
</evidence>
<dbReference type="SUPFAM" id="SSF47831">
    <property type="entry name" value="Enzyme I of the PEP:sugar phosphotransferase system HPr-binding (sub)domain"/>
    <property type="match status" value="1"/>
</dbReference>
<comment type="catalytic activity">
    <reaction evidence="2">
        <text>dihydroxyacetone + phosphoenolpyruvate = dihydroxyacetone phosphate + pyruvate</text>
        <dbReference type="Rhea" id="RHEA:18381"/>
        <dbReference type="ChEBI" id="CHEBI:15361"/>
        <dbReference type="ChEBI" id="CHEBI:16016"/>
        <dbReference type="ChEBI" id="CHEBI:57642"/>
        <dbReference type="ChEBI" id="CHEBI:58702"/>
        <dbReference type="EC" id="2.7.1.121"/>
    </reaction>
</comment>
<dbReference type="InterPro" id="IPR036618">
    <property type="entry name" value="PtsI_HPr-bd_sf"/>
</dbReference>
<dbReference type="Gene3D" id="1.10.274.10">
    <property type="entry name" value="PtsI, HPr-binding domain"/>
    <property type="match status" value="1"/>
</dbReference>
<comment type="cofactor">
    <cofactor evidence="3">
        <name>Mg(2+)</name>
        <dbReference type="ChEBI" id="CHEBI:18420"/>
    </cofactor>
</comment>
<evidence type="ECO:0000256" key="17">
    <source>
        <dbReference type="ARBA" id="ARBA00022777"/>
    </source>
</evidence>
<dbReference type="Gene3D" id="3.50.30.10">
    <property type="entry name" value="Phosphohistidine domain"/>
    <property type="match status" value="1"/>
</dbReference>
<dbReference type="RefSeq" id="WP_231443622.1">
    <property type="nucleotide sequence ID" value="NZ_JAJOMB010000009.1"/>
</dbReference>
<dbReference type="Pfam" id="PF00391">
    <property type="entry name" value="PEP-utilizers"/>
    <property type="match status" value="1"/>
</dbReference>
<organism evidence="23 24">
    <name type="scientific">Kineosporia babensis</name>
    <dbReference type="NCBI Taxonomy" id="499548"/>
    <lineage>
        <taxon>Bacteria</taxon>
        <taxon>Bacillati</taxon>
        <taxon>Actinomycetota</taxon>
        <taxon>Actinomycetes</taxon>
        <taxon>Kineosporiales</taxon>
        <taxon>Kineosporiaceae</taxon>
        <taxon>Kineosporia</taxon>
    </lineage>
</organism>
<dbReference type="InterPro" id="IPR006318">
    <property type="entry name" value="PTS_EI-like"/>
</dbReference>
<comment type="similarity">
    <text evidence="7">Belongs to the PEP-utilizing enzyme family.</text>
</comment>
<dbReference type="NCBIfam" id="TIGR01417">
    <property type="entry name" value="PTS_I_fam"/>
    <property type="match status" value="1"/>
</dbReference>
<dbReference type="InterPro" id="IPR004701">
    <property type="entry name" value="PTS_EIIA_man-typ"/>
</dbReference>
<dbReference type="PROSITE" id="PS51350">
    <property type="entry name" value="PTS_HPR_DOM"/>
    <property type="match status" value="1"/>
</dbReference>
<dbReference type="InterPro" id="IPR000121">
    <property type="entry name" value="PEP_util_C"/>
</dbReference>
<comment type="subunit">
    <text evidence="19">Homodimer. The dihydroxyacetone kinase complex is composed of a homodimer of DhaM, a homodimer of DhaK and the subunit DhaL.</text>
</comment>
<evidence type="ECO:0000256" key="2">
    <source>
        <dbReference type="ARBA" id="ARBA00001113"/>
    </source>
</evidence>
<evidence type="ECO:0000256" key="19">
    <source>
        <dbReference type="ARBA" id="ARBA00046577"/>
    </source>
</evidence>
<dbReference type="EC" id="2.7.3.9" evidence="9"/>
<keyword evidence="16" id="KW-0479">Metal-binding</keyword>
<feature type="domain" description="HPr" evidence="22">
    <location>
        <begin position="150"/>
        <end position="240"/>
    </location>
</feature>
<dbReference type="Pfam" id="PF02896">
    <property type="entry name" value="PEP-utilizers_C"/>
    <property type="match status" value="1"/>
</dbReference>
<feature type="compositionally biased region" description="Low complexity" evidence="20">
    <location>
        <begin position="240"/>
        <end position="249"/>
    </location>
</feature>
<sequence length="816" mass="84342">MVGIVVVSHSRALARAAVALAEEMTPGRPVPIAVAAGLDEETLGTDAAAIAQAIGAVDGEDGSVVLMDLGSAVLSAEMALEFIEDDVRRRTLLCSAPLVEGLVAAVVAAAGGAGRAEVAEEARNGLLGKQSQLADGGEVVEVEQQQPQPWATARLTITPPHGLHARPAAKLVAELRGLNAVVEIRNVTKESAWVSAASLSRIATLGLRTGHEAEARASGPAAEEALQRLTSLAARNFDESAGASATTGSPAQQPFPTAALPASPGIAIGPIRHAVSGPTLENFEAEPATSPVDEKQRLESALATTRQHIHELRATVAQGESAIFDAHLALLEDPALLNQTQAAILAGQPAARAWAAATLEAARQFESLDDEYLAARGADVRAVGEQVLAALLPQIPIAETRSGEAILVARDLAPAQAATLDPDTTLAVITAYGSPTSHAAILTRARGIPAIVAAGTDVLNWPEGTVVALDATTGELIVSPSPETIAAFTGRAETARAAAEAAQADAHQPAITRDGFRILVGANASTPAEATAARALGADLIGLVRTEFLFLGRESAPDVDEQESAYLDLADAFGGERITLRTLDVGGDKPLGYLPMPLEANPFLGVRGLRLGLLRTELLTDQLRAIVRTAHQTPVSVMFPMVSTLDELLAARSLLDQVLATEGTPPGLLVGIMVEVPAAALKAASFAPHVDFFSIGTNDLTQYTLAAERGNEAVAALGDPFDPAVLHLIRATCNGAAGQAEVAVCGEFAADPRAVSLLLGLGVTELSVTSRRVPETKQRVRSASLAQSRTTAEQALLRATSEEVRGLPGVTASHDR</sequence>
<evidence type="ECO:0000256" key="11">
    <source>
        <dbReference type="ARBA" id="ARBA00022448"/>
    </source>
</evidence>
<keyword evidence="14 23" id="KW-0808">Transferase</keyword>
<evidence type="ECO:0000256" key="10">
    <source>
        <dbReference type="ARBA" id="ARBA00020422"/>
    </source>
</evidence>
<dbReference type="PANTHER" id="PTHR46244:SF6">
    <property type="entry name" value="PHOSPHOENOLPYRUVATE-PROTEIN PHOSPHOTRANSFERASE"/>
    <property type="match status" value="1"/>
</dbReference>
<comment type="catalytic activity">
    <reaction evidence="1">
        <text>L-histidyl-[protein] + phosphoenolpyruvate = N(pros)-phospho-L-histidyl-[protein] + pyruvate</text>
        <dbReference type="Rhea" id="RHEA:23880"/>
        <dbReference type="Rhea" id="RHEA-COMP:9745"/>
        <dbReference type="Rhea" id="RHEA-COMP:9746"/>
        <dbReference type="ChEBI" id="CHEBI:15361"/>
        <dbReference type="ChEBI" id="CHEBI:29979"/>
        <dbReference type="ChEBI" id="CHEBI:58702"/>
        <dbReference type="ChEBI" id="CHEBI:64837"/>
        <dbReference type="EC" id="2.7.3.9"/>
    </reaction>
</comment>
<dbReference type="InterPro" id="IPR001020">
    <property type="entry name" value="PTS_HPr_His_P_site"/>
</dbReference>
<dbReference type="GO" id="GO:0005737">
    <property type="term" value="C:cytoplasm"/>
    <property type="evidence" value="ECO:0007669"/>
    <property type="project" value="UniProtKB-SubCell"/>
</dbReference>
<dbReference type="CDD" id="cd00367">
    <property type="entry name" value="PTS-HPr_like"/>
    <property type="match status" value="1"/>
</dbReference>
<dbReference type="PROSITE" id="PS51096">
    <property type="entry name" value="PTS_EIIA_TYPE_4"/>
    <property type="match status" value="1"/>
</dbReference>
<evidence type="ECO:0000259" key="22">
    <source>
        <dbReference type="PROSITE" id="PS51350"/>
    </source>
</evidence>
<name>A0A9X1NGY3_9ACTN</name>
<dbReference type="InterPro" id="IPR036637">
    <property type="entry name" value="Phosphohistidine_dom_sf"/>
</dbReference>
<evidence type="ECO:0000256" key="13">
    <source>
        <dbReference type="ARBA" id="ARBA00022597"/>
    </source>
</evidence>
<keyword evidence="11" id="KW-0813">Transport</keyword>
<evidence type="ECO:0000256" key="16">
    <source>
        <dbReference type="ARBA" id="ARBA00022723"/>
    </source>
</evidence>
<keyword evidence="15" id="KW-0598">Phosphotransferase system</keyword>
<dbReference type="InterPro" id="IPR050499">
    <property type="entry name" value="PEP-utilizing_PTS_enzyme"/>
</dbReference>
<dbReference type="Proteomes" id="UP001138997">
    <property type="component" value="Unassembled WGS sequence"/>
</dbReference>
<proteinExistence type="inferred from homology"/>
<evidence type="ECO:0000256" key="12">
    <source>
        <dbReference type="ARBA" id="ARBA00022490"/>
    </source>
</evidence>
<protein>
    <recommendedName>
        <fullName evidence="10">Phosphocarrier protein HPr</fullName>
        <ecNumber evidence="8">2.7.1.121</ecNumber>
        <ecNumber evidence="9">2.7.3.9</ecNumber>
    </recommendedName>
</protein>
<dbReference type="Gene3D" id="3.20.20.60">
    <property type="entry name" value="Phosphoenolpyruvate-binding domains"/>
    <property type="match status" value="1"/>
</dbReference>
<keyword evidence="13" id="KW-0762">Sugar transport</keyword>
<dbReference type="InterPro" id="IPR023151">
    <property type="entry name" value="PEP_util_CS"/>
</dbReference>
<dbReference type="InterPro" id="IPR008279">
    <property type="entry name" value="PEP-util_enz_mobile_dom"/>
</dbReference>
<dbReference type="SUPFAM" id="SSF52009">
    <property type="entry name" value="Phosphohistidine domain"/>
    <property type="match status" value="1"/>
</dbReference>
<comment type="function">
    <text evidence="4">Component of the dihydroxyacetone kinase complex, which is responsible for the phosphoenolpyruvate (PEP)-dependent phosphorylation of dihydroxyacetone. DhaM serves as the phosphoryl donor. Is phosphorylated by phosphoenolpyruvate in an EI- and HPr-dependent reaction, and a phosphorelay system on histidine residues finally leads to phosphoryl transfer to DhaL and dihydroxyacetone.</text>
</comment>
<evidence type="ECO:0000256" key="7">
    <source>
        <dbReference type="ARBA" id="ARBA00007837"/>
    </source>
</evidence>
<evidence type="ECO:0000256" key="20">
    <source>
        <dbReference type="SAM" id="MobiDB-lite"/>
    </source>
</evidence>
<dbReference type="PANTHER" id="PTHR46244">
    <property type="entry name" value="PHOSPHOENOLPYRUVATE-PROTEIN PHOSPHOTRANSFERASE"/>
    <property type="match status" value="1"/>
</dbReference>
<dbReference type="PROSITE" id="PS00369">
    <property type="entry name" value="PTS_HPR_HIS"/>
    <property type="match status" value="1"/>
</dbReference>
<dbReference type="InterPro" id="IPR008731">
    <property type="entry name" value="PTS_EIN"/>
</dbReference>